<dbReference type="GO" id="GO:0005886">
    <property type="term" value="C:plasma membrane"/>
    <property type="evidence" value="ECO:0007669"/>
    <property type="project" value="UniProtKB-SubCell"/>
</dbReference>
<dbReference type="InterPro" id="IPR001036">
    <property type="entry name" value="Acrflvin-R"/>
</dbReference>
<dbReference type="AlphaFoldDB" id="A0A7X0B233"/>
<feature type="transmembrane region" description="Helical" evidence="8">
    <location>
        <begin position="420"/>
        <end position="441"/>
    </location>
</feature>
<evidence type="ECO:0000256" key="3">
    <source>
        <dbReference type="ARBA" id="ARBA00022448"/>
    </source>
</evidence>
<comment type="subcellular location">
    <subcellularLocation>
        <location evidence="1">Cell membrane</location>
        <topology evidence="1">Multi-pass membrane protein</topology>
    </subcellularLocation>
</comment>
<dbReference type="InterPro" id="IPR004763">
    <property type="entry name" value="CusA-like"/>
</dbReference>
<dbReference type="GO" id="GO:0008324">
    <property type="term" value="F:monoatomic cation transmembrane transporter activity"/>
    <property type="evidence" value="ECO:0007669"/>
    <property type="project" value="InterPro"/>
</dbReference>
<keyword evidence="5 8" id="KW-0812">Transmembrane</keyword>
<dbReference type="PRINTS" id="PR00702">
    <property type="entry name" value="ACRIFLAVINRP"/>
</dbReference>
<evidence type="ECO:0000256" key="4">
    <source>
        <dbReference type="ARBA" id="ARBA00022475"/>
    </source>
</evidence>
<reference evidence="9 10" key="1">
    <citation type="submission" date="2020-08" db="EMBL/GenBank/DDBJ databases">
        <title>Genomic Encyclopedia of Type Strains, Phase IV (KMG-IV): sequencing the most valuable type-strain genomes for metagenomic binning, comparative biology and taxonomic classification.</title>
        <authorList>
            <person name="Goeker M."/>
        </authorList>
    </citation>
    <scope>NUCLEOTIDE SEQUENCE [LARGE SCALE GENOMIC DNA]</scope>
    <source>
        <strain evidence="9 10">DSM 22198</strain>
    </source>
</reference>
<dbReference type="SUPFAM" id="SSF82866">
    <property type="entry name" value="Multidrug efflux transporter AcrB transmembrane domain"/>
    <property type="match status" value="2"/>
</dbReference>
<feature type="transmembrane region" description="Helical" evidence="8">
    <location>
        <begin position="480"/>
        <end position="499"/>
    </location>
</feature>
<evidence type="ECO:0000256" key="6">
    <source>
        <dbReference type="ARBA" id="ARBA00022989"/>
    </source>
</evidence>
<dbReference type="Proteomes" id="UP000539175">
    <property type="component" value="Unassembled WGS sequence"/>
</dbReference>
<organism evidence="9 10">
    <name type="scientific">Nitrospirillum iridis</name>
    <dbReference type="NCBI Taxonomy" id="765888"/>
    <lineage>
        <taxon>Bacteria</taxon>
        <taxon>Pseudomonadati</taxon>
        <taxon>Pseudomonadota</taxon>
        <taxon>Alphaproteobacteria</taxon>
        <taxon>Rhodospirillales</taxon>
        <taxon>Azospirillaceae</taxon>
        <taxon>Nitrospirillum</taxon>
    </lineage>
</organism>
<dbReference type="Pfam" id="PF00873">
    <property type="entry name" value="ACR_tran"/>
    <property type="match status" value="1"/>
</dbReference>
<dbReference type="PANTHER" id="PTHR32063:SF24">
    <property type="entry name" value="CATION EFFLUX SYSTEM (ACRB_ACRD_ACRF FAMILY)"/>
    <property type="match status" value="1"/>
</dbReference>
<evidence type="ECO:0000256" key="5">
    <source>
        <dbReference type="ARBA" id="ARBA00022692"/>
    </source>
</evidence>
<name>A0A7X0B233_9PROT</name>
<evidence type="ECO:0000256" key="1">
    <source>
        <dbReference type="ARBA" id="ARBA00004651"/>
    </source>
</evidence>
<keyword evidence="3" id="KW-0813">Transport</keyword>
<keyword evidence="4" id="KW-1003">Cell membrane</keyword>
<proteinExistence type="inferred from homology"/>
<evidence type="ECO:0000256" key="2">
    <source>
        <dbReference type="ARBA" id="ARBA00010942"/>
    </source>
</evidence>
<dbReference type="RefSeq" id="WP_184802976.1">
    <property type="nucleotide sequence ID" value="NZ_JACIIZ010000010.1"/>
</dbReference>
<comment type="caution">
    <text evidence="9">The sequence shown here is derived from an EMBL/GenBank/DDBJ whole genome shotgun (WGS) entry which is preliminary data.</text>
</comment>
<feature type="transmembrane region" description="Helical" evidence="8">
    <location>
        <begin position="511"/>
        <end position="534"/>
    </location>
</feature>
<feature type="transmembrane region" description="Helical" evidence="8">
    <location>
        <begin position="1039"/>
        <end position="1059"/>
    </location>
</feature>
<evidence type="ECO:0000313" key="10">
    <source>
        <dbReference type="Proteomes" id="UP000539175"/>
    </source>
</evidence>
<sequence length="1079" mass="113757">MLERILTLSVRHRWMVVALALLAAALGGWAVLRLPIDAVPDITNKQVQINTTAPALSPVEMEKQVTFPIETALAGIPGLEGTRSLSRNGFSQVTALFAEGVDIYFARQQVIERLTEAKAALPDGAEPHMGALSTGLGEVAMWTVAYTPFDATKVRPGAAGWQSDGSYRTPEGDVLTTEAQRATYLRTVQDWIIRPQVKSVPGIAGVDAIGGYVKQYQVEPDPLRLAARGLTLGDVVQALERNNTSAGAGYLERRGEAYVVRADGRLRDLEEIGSVAVATRPDTVQGGTAVFLRDVATVALGHELRSGSASENGREGVVGTALMLLGGNSRTAAAAVTAKLADIARSLPPDIRADAVLDRTKLVDATIRTVGRNLAEGALLVVAVLFALLGNIRAALITAAVIPVTMLLTAMGMVRAGVSANLMSLGALDFGLIVDGAVIIAENCLRRLGHHQQALGRTLTAPERRAEVVAASKEMIRPSVYGQAIIILVYVPLLTFTGVEGKMFRPMALTVIAALAAAFVLSLTLVPALIALFITGPVTEKESRIVAKAKGWYAPMLDRALAAPTPWIFGATCLFLASLGLFTRLGQEFIPTLDEQDIAVQAVRIPSTSLTQSTAMQRAVEEAVGALPEVALVFSKTGTAEMAADPMPPNASDTFIILKPRDQWPDPGLPKAELVARIEAALARLPGNAYEFTQPIQMRFNELISGVRSDVAVKLYGDDFDALQATAARIAGVLQGVSGAADVRVDQAAGLPTLDIRVDRQAAARFGLSAQDIQDVVGMAVGGRAAGQLFEGDRRFDVTVRLADAARNDLDTLRALPVPLPRQGDDGAPRFVPLGTVATFTLAEGPNQIGREDGKRRIVIQANVRGRDIGSFVAEAQARLASVPLPAGYWTKWGGQFENLAAARDRLAVVVPACFVAIFLLLYGALGSARDAVLVFSGVPLALTGGITALWLRGMPFSISAAVGFIALSGIAVLNGLVMVSFIRQAIADGEAPLAAIREGALTRLRPVLMTALVASLGFVPMALAIGSGAEVQRPLATVVIGGLISATALTLVVLPALYRRFAVPGSVPARVAVPRLAE</sequence>
<evidence type="ECO:0000313" key="9">
    <source>
        <dbReference type="EMBL" id="MBB6252996.1"/>
    </source>
</evidence>
<accession>A0A7X0B233</accession>
<dbReference type="Gene3D" id="1.20.1640.10">
    <property type="entry name" value="Multidrug efflux transporter AcrB transmembrane domain"/>
    <property type="match status" value="3"/>
</dbReference>
<feature type="transmembrane region" description="Helical" evidence="8">
    <location>
        <begin position="561"/>
        <end position="582"/>
    </location>
</feature>
<dbReference type="GO" id="GO:0042910">
    <property type="term" value="F:xenobiotic transmembrane transporter activity"/>
    <property type="evidence" value="ECO:0007669"/>
    <property type="project" value="TreeGrafter"/>
</dbReference>
<dbReference type="InterPro" id="IPR027463">
    <property type="entry name" value="AcrB_DN_DC_subdom"/>
</dbReference>
<keyword evidence="10" id="KW-1185">Reference proteome</keyword>
<dbReference type="SUPFAM" id="SSF82714">
    <property type="entry name" value="Multidrug efflux transporter AcrB TolC docking domain, DN and DC subdomains"/>
    <property type="match status" value="2"/>
</dbReference>
<feature type="transmembrane region" description="Helical" evidence="8">
    <location>
        <begin position="378"/>
        <end position="408"/>
    </location>
</feature>
<feature type="transmembrane region" description="Helical" evidence="8">
    <location>
        <begin position="959"/>
        <end position="987"/>
    </location>
</feature>
<dbReference type="NCBIfam" id="TIGR00914">
    <property type="entry name" value="2A0601"/>
    <property type="match status" value="1"/>
</dbReference>
<feature type="transmembrane region" description="Helical" evidence="8">
    <location>
        <begin position="907"/>
        <end position="926"/>
    </location>
</feature>
<evidence type="ECO:0000256" key="8">
    <source>
        <dbReference type="SAM" id="Phobius"/>
    </source>
</evidence>
<dbReference type="PANTHER" id="PTHR32063">
    <property type="match status" value="1"/>
</dbReference>
<protein>
    <submittedName>
        <fullName evidence="9">Cobalt-zinc-cadmium resistance protein CzcA</fullName>
    </submittedName>
</protein>
<dbReference type="Gene3D" id="3.30.70.1430">
    <property type="entry name" value="Multidrug efflux transporter AcrB pore domain"/>
    <property type="match status" value="2"/>
</dbReference>
<dbReference type="Gene3D" id="3.30.70.1320">
    <property type="entry name" value="Multidrug efflux transporter AcrB pore domain like"/>
    <property type="match status" value="2"/>
</dbReference>
<dbReference type="EMBL" id="JACIIZ010000010">
    <property type="protein sequence ID" value="MBB6252996.1"/>
    <property type="molecule type" value="Genomic_DNA"/>
</dbReference>
<dbReference type="SUPFAM" id="SSF82693">
    <property type="entry name" value="Multidrug efflux transporter AcrB pore domain, PN1, PN2, PC1 and PC2 subdomains"/>
    <property type="match status" value="3"/>
</dbReference>
<dbReference type="Gene3D" id="3.30.70.1440">
    <property type="entry name" value="Multidrug efflux transporter AcrB pore domain"/>
    <property type="match status" value="1"/>
</dbReference>
<gene>
    <name evidence="9" type="ORF">FHS74_003565</name>
</gene>
<dbReference type="Gene3D" id="3.30.2090.10">
    <property type="entry name" value="Multidrug efflux transporter AcrB TolC docking domain, DN and DC subdomains"/>
    <property type="match status" value="2"/>
</dbReference>
<keyword evidence="7 8" id="KW-0472">Membrane</keyword>
<keyword evidence="6 8" id="KW-1133">Transmembrane helix</keyword>
<feature type="transmembrane region" description="Helical" evidence="8">
    <location>
        <begin position="932"/>
        <end position="952"/>
    </location>
</feature>
<evidence type="ECO:0000256" key="7">
    <source>
        <dbReference type="ARBA" id="ARBA00023136"/>
    </source>
</evidence>
<feature type="transmembrane region" description="Helical" evidence="8">
    <location>
        <begin position="1007"/>
        <end position="1027"/>
    </location>
</feature>
<comment type="similarity">
    <text evidence="2">Belongs to the resistance-nodulation-cell division (RND) (TC 2.A.6) family.</text>
</comment>